<evidence type="ECO:0000256" key="1">
    <source>
        <dbReference type="SAM" id="Phobius"/>
    </source>
</evidence>
<feature type="transmembrane region" description="Helical" evidence="1">
    <location>
        <begin position="75"/>
        <end position="96"/>
    </location>
</feature>
<dbReference type="EMBL" id="APJW01000002">
    <property type="protein sequence ID" value="EQM62727.1"/>
    <property type="molecule type" value="Genomic_DNA"/>
</dbReference>
<protein>
    <submittedName>
        <fullName evidence="2">Uncharacterized protein</fullName>
    </submittedName>
</protein>
<dbReference type="RefSeq" id="WP_020370190.1">
    <property type="nucleotide sequence ID" value="NZ_APJW01000002.1"/>
</dbReference>
<dbReference type="Proteomes" id="UP000016064">
    <property type="component" value="Unassembled WGS sequence"/>
</dbReference>
<sequence>MAVSFFQRIVFSQSFLQNLKTSYNKTPVLESIINVIDSSVDCCCVNNCLLIDQINSEGYLLYERVKFKKSSREQFVNLILKLLVIPFIVLLIIKVITRIALYLKYTGLQSGADNFYDSVWRSFSQRRSNVNSMYSEAEVEAADFCMPPLKNQDLVRLRDIHNTIRSRKTRSELYSFGYKVYPCERSGENVLCATDEIVFRVSGFPNLQFTSVCRERLDSLEGESAEELIRLNLEELITLQKLKLLSKRGPKVQPPRPCRCRSEEMGEYILIISEVE</sequence>
<reference evidence="2 3" key="1">
    <citation type="submission" date="2013-07" db="EMBL/GenBank/DDBJ databases">
        <title>Isolation of a new Chlamydia species from the feral Sacred Ibis (Threskiornis aethiopicus): Chlamydia ibidis.</title>
        <authorList>
            <person name="Vorimore F."/>
            <person name="Hsia R.-C."/>
            <person name="Huot-Creasy H."/>
            <person name="Bastian S."/>
            <person name="Deruyter L."/>
            <person name="Passet A."/>
            <person name="Sachse K."/>
            <person name="Bavoil P."/>
            <person name="Myers G."/>
            <person name="Laroucau K."/>
        </authorList>
    </citation>
    <scope>NUCLEOTIDE SEQUENCE [LARGE SCALE GENOMIC DNA]</scope>
    <source>
        <strain evidence="2 3">10-1398/6</strain>
    </source>
</reference>
<accession>A0ABP2XE23</accession>
<keyword evidence="3" id="KW-1185">Reference proteome</keyword>
<comment type="caution">
    <text evidence="2">The sequence shown here is derived from an EMBL/GenBank/DDBJ whole genome shotgun (WGS) entry which is preliminary data.</text>
</comment>
<name>A0ABP2XE23_9CHLA</name>
<proteinExistence type="predicted"/>
<organism evidence="2 3">
    <name type="scientific">Chlamydia ibidis 10-1398/6</name>
    <dbReference type="NCBI Taxonomy" id="1046581"/>
    <lineage>
        <taxon>Bacteria</taxon>
        <taxon>Pseudomonadati</taxon>
        <taxon>Chlamydiota</taxon>
        <taxon>Chlamydiia</taxon>
        <taxon>Chlamydiales</taxon>
        <taxon>Chlamydiaceae</taxon>
        <taxon>Chlamydia/Chlamydophila group</taxon>
        <taxon>Chlamydia</taxon>
    </lineage>
</organism>
<evidence type="ECO:0000313" key="2">
    <source>
        <dbReference type="EMBL" id="EQM62727.1"/>
    </source>
</evidence>
<keyword evidence="1" id="KW-0812">Transmembrane</keyword>
<keyword evidence="1" id="KW-1133">Transmembrane helix</keyword>
<keyword evidence="1" id="KW-0472">Membrane</keyword>
<gene>
    <name evidence="2" type="ORF">H359_0638</name>
</gene>
<evidence type="ECO:0000313" key="3">
    <source>
        <dbReference type="Proteomes" id="UP000016064"/>
    </source>
</evidence>